<dbReference type="InterPro" id="IPR050764">
    <property type="entry name" value="CbbQ/NirQ/NorQ/GpvN"/>
</dbReference>
<dbReference type="GO" id="GO:0016887">
    <property type="term" value="F:ATP hydrolysis activity"/>
    <property type="evidence" value="ECO:0007669"/>
    <property type="project" value="InterPro"/>
</dbReference>
<dbReference type="InterPro" id="IPR027417">
    <property type="entry name" value="P-loop_NTPase"/>
</dbReference>
<evidence type="ECO:0000313" key="5">
    <source>
        <dbReference type="EMBL" id="SKM04387.1"/>
    </source>
</evidence>
<dbReference type="Proteomes" id="UP000190074">
    <property type="component" value="Unassembled WGS sequence"/>
</dbReference>
<name>A0A1U2D8H5_9MYCO</name>
<dbReference type="PANTHER" id="PTHR42759">
    <property type="entry name" value="MOXR FAMILY PROTEIN"/>
    <property type="match status" value="1"/>
</dbReference>
<dbReference type="EMBL" id="FVGW01000004">
    <property type="protein sequence ID" value="SKM04387.1"/>
    <property type="molecule type" value="Genomic_DNA"/>
</dbReference>
<evidence type="ECO:0000256" key="2">
    <source>
        <dbReference type="ARBA" id="ARBA00022741"/>
    </source>
</evidence>
<accession>A0A1U2D8H5</accession>
<feature type="domain" description="AAA+ ATPase" evidence="4">
    <location>
        <begin position="171"/>
        <end position="316"/>
    </location>
</feature>
<proteinExistence type="inferred from homology"/>
<evidence type="ECO:0000313" key="6">
    <source>
        <dbReference type="Proteomes" id="UP000190074"/>
    </source>
</evidence>
<reference evidence="5 6" key="1">
    <citation type="submission" date="2016-11" db="EMBL/GenBank/DDBJ databases">
        <authorList>
            <consortium name="Pathogen Informatics"/>
        </authorList>
    </citation>
    <scope>NUCLEOTIDE SEQUENCE [LARGE SCALE GENOMIC DNA]</scope>
    <source>
        <strain evidence="5 6">911</strain>
    </source>
</reference>
<dbReference type="GO" id="GO:0051116">
    <property type="term" value="F:cobaltochelatase activity"/>
    <property type="evidence" value="ECO:0007669"/>
    <property type="project" value="UniProtKB-EC"/>
</dbReference>
<dbReference type="InterPro" id="IPR011704">
    <property type="entry name" value="ATPase_dyneun-rel_AAA"/>
</dbReference>
<dbReference type="InterPro" id="IPR013615">
    <property type="entry name" value="CbbQ_C"/>
</dbReference>
<gene>
    <name evidence="5" type="primary">moxR3</name>
    <name evidence="5" type="ORF">SAMEA2259716_02416</name>
</gene>
<dbReference type="Gene3D" id="3.40.50.300">
    <property type="entry name" value="P-loop containing nucleotide triphosphate hydrolases"/>
    <property type="match status" value="1"/>
</dbReference>
<dbReference type="GO" id="GO:0005524">
    <property type="term" value="F:ATP binding"/>
    <property type="evidence" value="ECO:0007669"/>
    <property type="project" value="UniProtKB-KW"/>
</dbReference>
<dbReference type="SUPFAM" id="SSF52540">
    <property type="entry name" value="P-loop containing nucleoside triphosphate hydrolases"/>
    <property type="match status" value="1"/>
</dbReference>
<organism evidence="5 6">
    <name type="scientific">Mycobacteroides abscessus subsp. massiliense</name>
    <dbReference type="NCBI Taxonomy" id="1962118"/>
    <lineage>
        <taxon>Bacteria</taxon>
        <taxon>Bacillati</taxon>
        <taxon>Actinomycetota</taxon>
        <taxon>Actinomycetes</taxon>
        <taxon>Mycobacteriales</taxon>
        <taxon>Mycobacteriaceae</taxon>
        <taxon>Mycobacteroides</taxon>
        <taxon>Mycobacteroides abscessus</taxon>
    </lineage>
</organism>
<sequence>MTTATITYVKHSKRTLRTPCDGCGAMNLYKGHIVADDAVNENWCDDCGMRVGDDVLLNYDETLHECSGVHVITNAQPPRETVPAINQASTSATAQTPAMDANKAQAAMQALQDIFGAPKAIDREEVERIAREVVNGVVYPTRVVVVRDGERTEIEGTSHPRLGDVIMAISAGEHVMMVGPAGTGKSTIAEQAATSLNMPSYSISLSPQTPASALLGYMQAAGEYVRTLFREAYEHGGVFHFDEVDNAHPSVLAVINAGLANGHMAFPDGMVKRHDSFRTVASANTYGRGANRQYVGRQQLDAATLDRFSVVTVDIDEALETALVYATGVAKATADKVLTYVRKLRRAGEENGLNVVLSPRASVGMARLLHAGFDWDQAVDSRVRRGLDDTTWAKLSR</sequence>
<dbReference type="PANTHER" id="PTHR42759:SF1">
    <property type="entry name" value="MAGNESIUM-CHELATASE SUBUNIT CHLD"/>
    <property type="match status" value="1"/>
</dbReference>
<dbReference type="SMART" id="SM00382">
    <property type="entry name" value="AAA"/>
    <property type="match status" value="1"/>
</dbReference>
<evidence type="ECO:0000256" key="3">
    <source>
        <dbReference type="ARBA" id="ARBA00022840"/>
    </source>
</evidence>
<evidence type="ECO:0000256" key="1">
    <source>
        <dbReference type="ARBA" id="ARBA00009417"/>
    </source>
</evidence>
<dbReference type="AlphaFoldDB" id="A0A1U2D8H5"/>
<dbReference type="Pfam" id="PF08406">
    <property type="entry name" value="CbbQ_C"/>
    <property type="match status" value="1"/>
</dbReference>
<comment type="similarity">
    <text evidence="1">Belongs to the CbbQ/NirQ/NorQ/GpvN family.</text>
</comment>
<dbReference type="EC" id="6.6.1.2" evidence="5"/>
<dbReference type="RefSeq" id="WP_074323814.1">
    <property type="nucleotide sequence ID" value="NZ_FVGW01000004.1"/>
</dbReference>
<dbReference type="Pfam" id="PF07728">
    <property type="entry name" value="AAA_5"/>
    <property type="match status" value="1"/>
</dbReference>
<keyword evidence="3" id="KW-0067">ATP-binding</keyword>
<keyword evidence="2" id="KW-0547">Nucleotide-binding</keyword>
<protein>
    <submittedName>
        <fullName evidence="5">Methanol dehydrogenase transcriptional regulatory protein MoxR3</fullName>
        <ecNumber evidence="5">6.6.1.2</ecNumber>
    </submittedName>
</protein>
<keyword evidence="5" id="KW-0436">Ligase</keyword>
<evidence type="ECO:0000259" key="4">
    <source>
        <dbReference type="SMART" id="SM00382"/>
    </source>
</evidence>
<dbReference type="InterPro" id="IPR003593">
    <property type="entry name" value="AAA+_ATPase"/>
</dbReference>